<proteinExistence type="predicted"/>
<dbReference type="EMBL" id="BAAAFI010000007">
    <property type="protein sequence ID" value="GAA0878810.1"/>
    <property type="molecule type" value="Genomic_DNA"/>
</dbReference>
<accession>A0ABP3YBC1</accession>
<dbReference type="Proteomes" id="UP001500469">
    <property type="component" value="Unassembled WGS sequence"/>
</dbReference>
<sequence>MIPERFFYDEVSSHVPNIFKVRDEKNGSHFTGLRILSLLQEVSHDNLRGGLVDCSYLVQIFSDKYHMKIDCELNLDLLLQRGYIESNNRLDIYSESVDKVRITAAGKYLLDFLYMNFTYIDLVCVDTPVYSEKLFNELITYSSQEVDLYYKNLLRERIILRLEKSEKFIEYLKEFEMNELDNLGLINEVKVFSIEIENHFREEKERVLRSAESNT</sequence>
<comment type="caution">
    <text evidence="1">The sequence shown here is derived from an EMBL/GenBank/DDBJ whole genome shotgun (WGS) entry which is preliminary data.</text>
</comment>
<keyword evidence="2" id="KW-1185">Reference proteome</keyword>
<dbReference type="RefSeq" id="WP_343850556.1">
    <property type="nucleotide sequence ID" value="NZ_BAAAFI010000007.1"/>
</dbReference>
<organism evidence="1 2">
    <name type="scientific">Algoriphagus jejuensis</name>
    <dbReference type="NCBI Taxonomy" id="419934"/>
    <lineage>
        <taxon>Bacteria</taxon>
        <taxon>Pseudomonadati</taxon>
        <taxon>Bacteroidota</taxon>
        <taxon>Cytophagia</taxon>
        <taxon>Cytophagales</taxon>
        <taxon>Cyclobacteriaceae</taxon>
        <taxon>Algoriphagus</taxon>
    </lineage>
</organism>
<gene>
    <name evidence="1" type="ORF">GCM10009119_17780</name>
</gene>
<protein>
    <submittedName>
        <fullName evidence="1">Uncharacterized protein</fullName>
    </submittedName>
</protein>
<reference evidence="2" key="1">
    <citation type="journal article" date="2019" name="Int. J. Syst. Evol. Microbiol.">
        <title>The Global Catalogue of Microorganisms (GCM) 10K type strain sequencing project: providing services to taxonomists for standard genome sequencing and annotation.</title>
        <authorList>
            <consortium name="The Broad Institute Genomics Platform"/>
            <consortium name="The Broad Institute Genome Sequencing Center for Infectious Disease"/>
            <person name="Wu L."/>
            <person name="Ma J."/>
        </authorList>
    </citation>
    <scope>NUCLEOTIDE SEQUENCE [LARGE SCALE GENOMIC DNA]</scope>
    <source>
        <strain evidence="2">JCM 16112</strain>
    </source>
</reference>
<evidence type="ECO:0000313" key="2">
    <source>
        <dbReference type="Proteomes" id="UP001500469"/>
    </source>
</evidence>
<name>A0ABP3YBC1_9BACT</name>
<evidence type="ECO:0000313" key="1">
    <source>
        <dbReference type="EMBL" id="GAA0878810.1"/>
    </source>
</evidence>